<feature type="active site" description="Nucleophile" evidence="5">
    <location>
        <position position="8"/>
    </location>
</feature>
<comment type="similarity">
    <text evidence="1">Belongs to the low molecular weight phosphotyrosine protein phosphatase family.</text>
</comment>
<accession>A0A6N6NLB6</accession>
<dbReference type="PRINTS" id="PR00719">
    <property type="entry name" value="LMWPTPASE"/>
</dbReference>
<keyword evidence="4" id="KW-0904">Protein phosphatase</keyword>
<sequence>MHSILFICHGNICRSTMAQFVMEDMVRKARLGGKFSIDSAATSTEEIGELPHPGTLKKLREQGISTHAHHARQVRATEYGEWDLFVYMDRENLHGLESIFGGDPQKKFVRLLDFLPDDDLRHGKDVADPWYTGNFDATYRDVVAGCRGLLSKLEGER</sequence>
<gene>
    <name evidence="7" type="ORF">F8C90_06230</name>
</gene>
<evidence type="ECO:0000256" key="1">
    <source>
        <dbReference type="ARBA" id="ARBA00011063"/>
    </source>
</evidence>
<dbReference type="SUPFAM" id="SSF52788">
    <property type="entry name" value="Phosphotyrosine protein phosphatases I"/>
    <property type="match status" value="1"/>
</dbReference>
<dbReference type="EMBL" id="WAJR01000012">
    <property type="protein sequence ID" value="KAB1640454.1"/>
    <property type="molecule type" value="Genomic_DNA"/>
</dbReference>
<dbReference type="InterPro" id="IPR023485">
    <property type="entry name" value="Ptyr_pPase"/>
</dbReference>
<dbReference type="Gene3D" id="3.40.50.2300">
    <property type="match status" value="1"/>
</dbReference>
<dbReference type="InterPro" id="IPR036196">
    <property type="entry name" value="Ptyr_pPase_sf"/>
</dbReference>
<keyword evidence="3" id="KW-0378">Hydrolase</keyword>
<dbReference type="PANTHER" id="PTHR11717:SF7">
    <property type="entry name" value="LOW MOLECULAR WEIGHT PHOSPHOTYROSINE PROTEIN PHOSPHATASE"/>
    <property type="match status" value="1"/>
</dbReference>
<dbReference type="InterPro" id="IPR050438">
    <property type="entry name" value="LMW_PTPase"/>
</dbReference>
<dbReference type="AlphaFoldDB" id="A0A6N6NLB6"/>
<dbReference type="SMART" id="SM00226">
    <property type="entry name" value="LMWPc"/>
    <property type="match status" value="1"/>
</dbReference>
<dbReference type="OrthoDB" id="9784339at2"/>
<proteinExistence type="inferred from homology"/>
<dbReference type="GO" id="GO:0004725">
    <property type="term" value="F:protein tyrosine phosphatase activity"/>
    <property type="evidence" value="ECO:0007669"/>
    <property type="project" value="UniProtKB-EC"/>
</dbReference>
<comment type="caution">
    <text evidence="7">The sequence shown here is derived from an EMBL/GenBank/DDBJ whole genome shotgun (WGS) entry which is preliminary data.</text>
</comment>
<dbReference type="Pfam" id="PF01451">
    <property type="entry name" value="LMWPc"/>
    <property type="match status" value="1"/>
</dbReference>
<reference evidence="7 8" key="1">
    <citation type="submission" date="2019-09" db="EMBL/GenBank/DDBJ databases">
        <title>Whole genome shotgun sequencing (WGS) of Ellagibacter isourolithinifaciens DSM 104140(T) and Adlercreutzia muris DSM 29508(T).</title>
        <authorList>
            <person name="Stoll D.A."/>
            <person name="Danylec N."/>
            <person name="Huch M."/>
        </authorList>
    </citation>
    <scope>NUCLEOTIDE SEQUENCE [LARGE SCALE GENOMIC DNA]</scope>
    <source>
        <strain evidence="7 8">DSM 104140</strain>
    </source>
</reference>
<dbReference type="GeneID" id="98657999"/>
<dbReference type="RefSeq" id="WP_158049597.1">
    <property type="nucleotide sequence ID" value="NZ_WAJR01000012.1"/>
</dbReference>
<dbReference type="Proteomes" id="UP000468668">
    <property type="component" value="Unassembled WGS sequence"/>
</dbReference>
<feature type="active site" evidence="5">
    <location>
        <position position="14"/>
    </location>
</feature>
<feature type="active site" description="Proton donor" evidence="5">
    <location>
        <position position="128"/>
    </location>
</feature>
<dbReference type="CDD" id="cd16343">
    <property type="entry name" value="LMWPTP"/>
    <property type="match status" value="1"/>
</dbReference>
<evidence type="ECO:0000256" key="2">
    <source>
        <dbReference type="ARBA" id="ARBA00013064"/>
    </source>
</evidence>
<protein>
    <recommendedName>
        <fullName evidence="2">protein-tyrosine-phosphatase</fullName>
        <ecNumber evidence="2">3.1.3.48</ecNumber>
    </recommendedName>
</protein>
<evidence type="ECO:0000259" key="6">
    <source>
        <dbReference type="SMART" id="SM00226"/>
    </source>
</evidence>
<organism evidence="7 8">
    <name type="scientific">Ellagibacter isourolithinifaciens</name>
    <dbReference type="NCBI Taxonomy" id="2137581"/>
    <lineage>
        <taxon>Bacteria</taxon>
        <taxon>Bacillati</taxon>
        <taxon>Actinomycetota</taxon>
        <taxon>Coriobacteriia</taxon>
        <taxon>Eggerthellales</taxon>
        <taxon>Eggerthellaceae</taxon>
        <taxon>Ellagibacter</taxon>
    </lineage>
</organism>
<evidence type="ECO:0000313" key="8">
    <source>
        <dbReference type="Proteomes" id="UP000468668"/>
    </source>
</evidence>
<keyword evidence="8" id="KW-1185">Reference proteome</keyword>
<dbReference type="EC" id="3.1.3.48" evidence="2"/>
<evidence type="ECO:0000313" key="7">
    <source>
        <dbReference type="EMBL" id="KAB1640454.1"/>
    </source>
</evidence>
<feature type="domain" description="Phosphotyrosine protein phosphatase I" evidence="6">
    <location>
        <begin position="2"/>
        <end position="152"/>
    </location>
</feature>
<dbReference type="PANTHER" id="PTHR11717">
    <property type="entry name" value="LOW MOLECULAR WEIGHT PROTEIN TYROSINE PHOSPHATASE"/>
    <property type="match status" value="1"/>
</dbReference>
<name>A0A6N6NLB6_9ACTN</name>
<evidence type="ECO:0000256" key="5">
    <source>
        <dbReference type="PIRSR" id="PIRSR617867-1"/>
    </source>
</evidence>
<evidence type="ECO:0000256" key="4">
    <source>
        <dbReference type="ARBA" id="ARBA00022912"/>
    </source>
</evidence>
<evidence type="ECO:0000256" key="3">
    <source>
        <dbReference type="ARBA" id="ARBA00022801"/>
    </source>
</evidence>
<dbReference type="InterPro" id="IPR017867">
    <property type="entry name" value="Tyr_phospatase_low_mol_wt"/>
</dbReference>